<evidence type="ECO:0000313" key="2">
    <source>
        <dbReference type="Proteomes" id="UP001299068"/>
    </source>
</evidence>
<name>A0ABS7L1Y2_CLOSR</name>
<reference evidence="1 2" key="1">
    <citation type="journal article" date="2021" name="Cell Host Microbe">
        <title>in vivo commensal control of Clostridioides difficile virulence.</title>
        <authorList>
            <person name="Girinathan B.P."/>
            <person name="Dibenedetto N."/>
            <person name="Worley J.N."/>
            <person name="Peltier J."/>
            <person name="Arrieta-Ortiz M.L."/>
            <person name="Rupa Christinal Immanuel S."/>
            <person name="Lavin R."/>
            <person name="Delaney M.L."/>
            <person name="Cummins C."/>
            <person name="Hoffmann M."/>
            <person name="Luo Y."/>
            <person name="Gonzalez-Escalona N."/>
            <person name="Allard M."/>
            <person name="Onderdonk A.B."/>
            <person name="Gerber G.K."/>
            <person name="Sonenshein A.L."/>
            <person name="Baliga N."/>
            <person name="Dupuy B."/>
            <person name="Bry L."/>
        </authorList>
    </citation>
    <scope>NUCLEOTIDE SEQUENCE [LARGE SCALE GENOMIC DNA]</scope>
    <source>
        <strain evidence="1 2">DSM 599</strain>
    </source>
</reference>
<dbReference type="RefSeq" id="WP_221862212.1">
    <property type="nucleotide sequence ID" value="NZ_JAIKTU010000016.1"/>
</dbReference>
<evidence type="ECO:0000313" key="1">
    <source>
        <dbReference type="EMBL" id="MBY0757039.1"/>
    </source>
</evidence>
<proteinExistence type="predicted"/>
<organism evidence="1 2">
    <name type="scientific">Clostridium sardiniense</name>
    <name type="common">Clostridium absonum</name>
    <dbReference type="NCBI Taxonomy" id="29369"/>
    <lineage>
        <taxon>Bacteria</taxon>
        <taxon>Bacillati</taxon>
        <taxon>Bacillota</taxon>
        <taxon>Clostridia</taxon>
        <taxon>Eubacteriales</taxon>
        <taxon>Clostridiaceae</taxon>
        <taxon>Clostridium</taxon>
    </lineage>
</organism>
<dbReference type="EMBL" id="JAIKTU010000016">
    <property type="protein sequence ID" value="MBY0757039.1"/>
    <property type="molecule type" value="Genomic_DNA"/>
</dbReference>
<comment type="caution">
    <text evidence="1">The sequence shown here is derived from an EMBL/GenBank/DDBJ whole genome shotgun (WGS) entry which is preliminary data.</text>
</comment>
<keyword evidence="2" id="KW-1185">Reference proteome</keyword>
<dbReference type="Gene3D" id="1.10.30.50">
    <property type="match status" value="1"/>
</dbReference>
<protein>
    <recommendedName>
        <fullName evidence="3">HNH endonuclease</fullName>
    </recommendedName>
</protein>
<gene>
    <name evidence="1" type="ORF">K5V21_16480</name>
</gene>
<dbReference type="Proteomes" id="UP001299068">
    <property type="component" value="Unassembled WGS sequence"/>
</dbReference>
<accession>A0ABS7L1Y2</accession>
<sequence>MKLNFPTRFDVEYPSKNKNYYGDKYRKEIESLLLKASNYYCMYCGKDLKTDNNVIFNIEHSIEKSGYEEKKSVQFLKHCKFNLSAACPSCNQKYKTRMIEILDKELVNKDLQCSKKECTQPCEEYLELKDKYLKLNKIILQPLGVKCEQNGEYEIEYDLLKQAFSTAKRINDPYIINFIRNHISRFQLNKEMSTNCIVDITELIIGIIDEFGEEIDINKVTNIISIKRSNNIIGDRYIKFIKEFFTNTSDLYAFCELIIVIYYI</sequence>
<evidence type="ECO:0008006" key="3">
    <source>
        <dbReference type="Google" id="ProtNLM"/>
    </source>
</evidence>